<sequence>MVSIEAVSKKNPTEVGNNLACSTVHACIVTSTASAVSFDSEFDWCVSAVPFLSRRANTYTLVVY</sequence>
<proteinExistence type="predicted"/>
<reference evidence="1 2" key="1">
    <citation type="journal article" date="2023" name="Nucleic Acids Res.">
        <title>The hologenome of Daphnia magna reveals possible DNA methylation and microbiome-mediated evolution of the host genome.</title>
        <authorList>
            <person name="Chaturvedi A."/>
            <person name="Li X."/>
            <person name="Dhandapani V."/>
            <person name="Marshall H."/>
            <person name="Kissane S."/>
            <person name="Cuenca-Cambronero M."/>
            <person name="Asole G."/>
            <person name="Calvet F."/>
            <person name="Ruiz-Romero M."/>
            <person name="Marangio P."/>
            <person name="Guigo R."/>
            <person name="Rago D."/>
            <person name="Mirbahai L."/>
            <person name="Eastwood N."/>
            <person name="Colbourne J.K."/>
            <person name="Zhou J."/>
            <person name="Mallon E."/>
            <person name="Orsini L."/>
        </authorList>
    </citation>
    <scope>NUCLEOTIDE SEQUENCE [LARGE SCALE GENOMIC DNA]</scope>
    <source>
        <strain evidence="1">LRV0_1</strain>
    </source>
</reference>
<dbReference type="EMBL" id="JAOYFB010000002">
    <property type="protein sequence ID" value="KAK4008798.1"/>
    <property type="molecule type" value="Genomic_DNA"/>
</dbReference>
<protein>
    <submittedName>
        <fullName evidence="1">Uncharacterized protein</fullName>
    </submittedName>
</protein>
<accession>A0ABQ9Z7C3</accession>
<keyword evidence="2" id="KW-1185">Reference proteome</keyword>
<name>A0ABQ9Z7C3_9CRUS</name>
<dbReference type="Proteomes" id="UP001234178">
    <property type="component" value="Unassembled WGS sequence"/>
</dbReference>
<comment type="caution">
    <text evidence="1">The sequence shown here is derived from an EMBL/GenBank/DDBJ whole genome shotgun (WGS) entry which is preliminary data.</text>
</comment>
<gene>
    <name evidence="1" type="ORF">OUZ56_013926</name>
</gene>
<evidence type="ECO:0000313" key="1">
    <source>
        <dbReference type="EMBL" id="KAK4008798.1"/>
    </source>
</evidence>
<organism evidence="1 2">
    <name type="scientific">Daphnia magna</name>
    <dbReference type="NCBI Taxonomy" id="35525"/>
    <lineage>
        <taxon>Eukaryota</taxon>
        <taxon>Metazoa</taxon>
        <taxon>Ecdysozoa</taxon>
        <taxon>Arthropoda</taxon>
        <taxon>Crustacea</taxon>
        <taxon>Branchiopoda</taxon>
        <taxon>Diplostraca</taxon>
        <taxon>Cladocera</taxon>
        <taxon>Anomopoda</taxon>
        <taxon>Daphniidae</taxon>
        <taxon>Daphnia</taxon>
    </lineage>
</organism>
<evidence type="ECO:0000313" key="2">
    <source>
        <dbReference type="Proteomes" id="UP001234178"/>
    </source>
</evidence>